<dbReference type="Proteomes" id="UP000015104">
    <property type="component" value="Unassembled WGS sequence"/>
</dbReference>
<proteinExistence type="predicted"/>
<accession>T1KC95</accession>
<dbReference type="EMBL" id="CAEY01001958">
    <property type="status" value="NOT_ANNOTATED_CDS"/>
    <property type="molecule type" value="Genomic_DNA"/>
</dbReference>
<evidence type="ECO:0000313" key="1">
    <source>
        <dbReference type="EnsemblMetazoa" id="tetur08g06830.1"/>
    </source>
</evidence>
<evidence type="ECO:0000313" key="2">
    <source>
        <dbReference type="Proteomes" id="UP000015104"/>
    </source>
</evidence>
<dbReference type="EnsemblMetazoa" id="tetur08g06830.1">
    <property type="protein sequence ID" value="tetur08g06830.1"/>
    <property type="gene ID" value="tetur08g06830"/>
</dbReference>
<reference evidence="1" key="2">
    <citation type="submission" date="2015-06" db="UniProtKB">
        <authorList>
            <consortium name="EnsemblMetazoa"/>
        </authorList>
    </citation>
    <scope>IDENTIFICATION</scope>
</reference>
<name>T1KC95_TETUR</name>
<dbReference type="HOGENOM" id="CLU_2944651_0_0_1"/>
<organism evidence="1 2">
    <name type="scientific">Tetranychus urticae</name>
    <name type="common">Two-spotted spider mite</name>
    <dbReference type="NCBI Taxonomy" id="32264"/>
    <lineage>
        <taxon>Eukaryota</taxon>
        <taxon>Metazoa</taxon>
        <taxon>Ecdysozoa</taxon>
        <taxon>Arthropoda</taxon>
        <taxon>Chelicerata</taxon>
        <taxon>Arachnida</taxon>
        <taxon>Acari</taxon>
        <taxon>Acariformes</taxon>
        <taxon>Trombidiformes</taxon>
        <taxon>Prostigmata</taxon>
        <taxon>Eleutherengona</taxon>
        <taxon>Raphignathae</taxon>
        <taxon>Tetranychoidea</taxon>
        <taxon>Tetranychidae</taxon>
        <taxon>Tetranychus</taxon>
    </lineage>
</organism>
<sequence length="60" mass="6814">MLNYNHSESLGALTLSIGSSKGFTEGYTKKAYEDTHINAHYLFNYLSLRPLMVTMEPNSR</sequence>
<keyword evidence="2" id="KW-1185">Reference proteome</keyword>
<protein>
    <submittedName>
        <fullName evidence="1">Uncharacterized protein</fullName>
    </submittedName>
</protein>
<dbReference type="AlphaFoldDB" id="T1KC95"/>
<reference evidence="2" key="1">
    <citation type="submission" date="2011-08" db="EMBL/GenBank/DDBJ databases">
        <authorList>
            <person name="Rombauts S."/>
        </authorList>
    </citation>
    <scope>NUCLEOTIDE SEQUENCE</scope>
    <source>
        <strain evidence="2">London</strain>
    </source>
</reference>